<dbReference type="STRING" id="526227.Mesil_2571"/>
<protein>
    <recommendedName>
        <fullName evidence="3">Type I restriction enzyme R protein N-terminal domain-containing protein</fullName>
    </recommendedName>
</protein>
<evidence type="ECO:0008006" key="3">
    <source>
        <dbReference type="Google" id="ProtNLM"/>
    </source>
</evidence>
<dbReference type="RefSeq" id="WP_013158961.1">
    <property type="nucleotide sequence ID" value="NC_014212.1"/>
</dbReference>
<keyword evidence="2" id="KW-1185">Reference proteome</keyword>
<accession>D7BBF8</accession>
<evidence type="ECO:0000313" key="1">
    <source>
        <dbReference type="EMBL" id="ADH64420.1"/>
    </source>
</evidence>
<dbReference type="EMBL" id="CP002042">
    <property type="protein sequence ID" value="ADH64420.1"/>
    <property type="molecule type" value="Genomic_DNA"/>
</dbReference>
<organism evidence="1 2">
    <name type="scientific">Allomeiothermus silvanus (strain ATCC 700542 / DSM 9946 / NBRC 106475 / NCIMB 13440 / VI-R2)</name>
    <name type="common">Thermus silvanus</name>
    <dbReference type="NCBI Taxonomy" id="526227"/>
    <lineage>
        <taxon>Bacteria</taxon>
        <taxon>Thermotogati</taxon>
        <taxon>Deinococcota</taxon>
        <taxon>Deinococci</taxon>
        <taxon>Thermales</taxon>
        <taxon>Thermaceae</taxon>
        <taxon>Allomeiothermus</taxon>
    </lineage>
</organism>
<dbReference type="OrthoDB" id="9148007at2"/>
<name>D7BBF8_ALLS1</name>
<proteinExistence type="predicted"/>
<dbReference type="eggNOG" id="COG2810">
    <property type="taxonomic scope" value="Bacteria"/>
</dbReference>
<gene>
    <name evidence="1" type="ordered locus">Mesil_2571</name>
</gene>
<dbReference type="HOGENOM" id="CLU_1037494_0_0_0"/>
<reference evidence="1 2" key="1">
    <citation type="journal article" date="2010" name="Stand. Genomic Sci.">
        <title>Complete genome sequence of Meiothermus silvanus type strain (VI-R2).</title>
        <authorList>
            <person name="Sikorski J."/>
            <person name="Tindall B.J."/>
            <person name="Lowry S."/>
            <person name="Lucas S."/>
            <person name="Nolan M."/>
            <person name="Copeland A."/>
            <person name="Glavina Del Rio T."/>
            <person name="Tice H."/>
            <person name="Cheng J.F."/>
            <person name="Han C."/>
            <person name="Pitluck S."/>
            <person name="Liolios K."/>
            <person name="Ivanova N."/>
            <person name="Mavromatis K."/>
            <person name="Mikhailova N."/>
            <person name="Pati A."/>
            <person name="Goodwin L."/>
            <person name="Chen A."/>
            <person name="Palaniappan K."/>
            <person name="Land M."/>
            <person name="Hauser L."/>
            <person name="Chang Y.J."/>
            <person name="Jeffries C.D."/>
            <person name="Rohde M."/>
            <person name="Goker M."/>
            <person name="Woyke T."/>
            <person name="Bristow J."/>
            <person name="Eisen J.A."/>
            <person name="Markowitz V."/>
            <person name="Hugenholtz P."/>
            <person name="Kyrpides N.C."/>
            <person name="Klenk H.P."/>
            <person name="Lapidus A."/>
        </authorList>
    </citation>
    <scope>NUCLEOTIDE SEQUENCE [LARGE SCALE GENOMIC DNA]</scope>
    <source>
        <strain evidence="2">ATCC 700542 / DSM 9946 / VI-R2</strain>
    </source>
</reference>
<dbReference type="Gene3D" id="3.90.1570.30">
    <property type="match status" value="1"/>
</dbReference>
<dbReference type="AlphaFoldDB" id="D7BBF8"/>
<evidence type="ECO:0000313" key="2">
    <source>
        <dbReference type="Proteomes" id="UP000001916"/>
    </source>
</evidence>
<dbReference type="Proteomes" id="UP000001916">
    <property type="component" value="Chromosome"/>
</dbReference>
<sequence length="268" mass="29642">MNLYNVIAEIATKLDDWRGINEAQTRQVILLRILQALGWDIWNPEEVSAEKNSGGGGGAYIPDFTVALAGENKYILEAKALGREFTENDKTQAVNYAGAIGLRWAVLSNGVTWQFYDNSLYSRPAVDRIAVAIDIRDSEAGKYLSQLLSPEVWLLSNPSEAVAKAASDIQEDIRKRQSLSQIEQKLREVVGQVYMPTEAGLGRAIENELDANERELAAAHFRELCGRLLESPMAISAPSLDGLTDVLRYHQGVWKYAEGGVSFLLAKK</sequence>
<dbReference type="KEGG" id="msv:Mesil_2571"/>